<gene>
    <name evidence="1" type="ORF">IW245_006885</name>
</gene>
<proteinExistence type="predicted"/>
<dbReference type="Proteomes" id="UP000622552">
    <property type="component" value="Unassembled WGS sequence"/>
</dbReference>
<comment type="caution">
    <text evidence="1">The sequence shown here is derived from an EMBL/GenBank/DDBJ whole genome shotgun (WGS) entry which is preliminary data.</text>
</comment>
<dbReference type="RefSeq" id="WP_197007214.1">
    <property type="nucleotide sequence ID" value="NZ_BONS01000047.1"/>
</dbReference>
<keyword evidence="2" id="KW-1185">Reference proteome</keyword>
<dbReference type="AlphaFoldDB" id="A0A8J7KNW2"/>
<organism evidence="1 2">
    <name type="scientific">Longispora fulva</name>
    <dbReference type="NCBI Taxonomy" id="619741"/>
    <lineage>
        <taxon>Bacteria</taxon>
        <taxon>Bacillati</taxon>
        <taxon>Actinomycetota</taxon>
        <taxon>Actinomycetes</taxon>
        <taxon>Micromonosporales</taxon>
        <taxon>Micromonosporaceae</taxon>
        <taxon>Longispora</taxon>
    </lineage>
</organism>
<protein>
    <submittedName>
        <fullName evidence="1">Uncharacterized protein</fullName>
    </submittedName>
</protein>
<dbReference type="EMBL" id="JADOUF010000001">
    <property type="protein sequence ID" value="MBG6140691.1"/>
    <property type="molecule type" value="Genomic_DNA"/>
</dbReference>
<accession>A0A8J7KNW2</accession>
<evidence type="ECO:0000313" key="1">
    <source>
        <dbReference type="EMBL" id="MBG6140691.1"/>
    </source>
</evidence>
<sequence length="161" mass="16502">MPTFETQQPGGRARASFINSITDEVTALRALHNPGWSTFTPALTAATTAPNLGSTGSAVGRWWWHGAFVFTEIALTFGGTGVAAGSGAYRLSLPTPPNPADRAIGSLYLAHPGTSAVQAGVCRVNGGVLELIGPTALVTHAAPWTWAAGDSITASIAYNPA</sequence>
<reference evidence="1" key="1">
    <citation type="submission" date="2020-11" db="EMBL/GenBank/DDBJ databases">
        <title>Sequencing the genomes of 1000 actinobacteria strains.</title>
        <authorList>
            <person name="Klenk H.-P."/>
        </authorList>
    </citation>
    <scope>NUCLEOTIDE SEQUENCE</scope>
    <source>
        <strain evidence="1">DSM 45356</strain>
    </source>
</reference>
<evidence type="ECO:0000313" key="2">
    <source>
        <dbReference type="Proteomes" id="UP000622552"/>
    </source>
</evidence>
<name>A0A8J7KNW2_9ACTN</name>